<name>C4GCM9_9FIRM</name>
<feature type="transmembrane region" description="Helical" evidence="1">
    <location>
        <begin position="21"/>
        <end position="42"/>
    </location>
</feature>
<dbReference type="Proteomes" id="UP000003494">
    <property type="component" value="Unassembled WGS sequence"/>
</dbReference>
<feature type="transmembrane region" description="Helical" evidence="1">
    <location>
        <begin position="54"/>
        <end position="79"/>
    </location>
</feature>
<dbReference type="AlphaFoldDB" id="C4GCM9"/>
<feature type="transmembrane region" description="Helical" evidence="1">
    <location>
        <begin position="217"/>
        <end position="235"/>
    </location>
</feature>
<evidence type="ECO:0000256" key="1">
    <source>
        <dbReference type="SAM" id="Phobius"/>
    </source>
</evidence>
<gene>
    <name evidence="2" type="ORF">GCWU000342_01723</name>
</gene>
<evidence type="ECO:0000313" key="2">
    <source>
        <dbReference type="EMBL" id="EEP27729.1"/>
    </source>
</evidence>
<evidence type="ECO:0000313" key="3">
    <source>
        <dbReference type="Proteomes" id="UP000003494"/>
    </source>
</evidence>
<keyword evidence="1" id="KW-0812">Transmembrane</keyword>
<accession>C4GCM9</accession>
<dbReference type="RefSeq" id="WP_006906720.1">
    <property type="nucleotide sequence ID" value="NZ_GG665867.1"/>
</dbReference>
<dbReference type="STRING" id="626523.GCWU000342_01723"/>
<dbReference type="EMBL" id="ACIP02000004">
    <property type="protein sequence ID" value="EEP27729.1"/>
    <property type="molecule type" value="Genomic_DNA"/>
</dbReference>
<feature type="transmembrane region" description="Helical" evidence="1">
    <location>
        <begin position="88"/>
        <end position="107"/>
    </location>
</feature>
<dbReference type="HOGENOM" id="CLU_059528_0_0_9"/>
<feature type="transmembrane region" description="Helical" evidence="1">
    <location>
        <begin position="187"/>
        <end position="205"/>
    </location>
</feature>
<comment type="caution">
    <text evidence="2">The sequence shown here is derived from an EMBL/GenBank/DDBJ whole genome shotgun (WGS) entry which is preliminary data.</text>
</comment>
<protein>
    <submittedName>
        <fullName evidence="2">Uncharacterized protein</fullName>
    </submittedName>
</protein>
<keyword evidence="1" id="KW-1133">Transmembrane helix</keyword>
<feature type="transmembrane region" description="Helical" evidence="1">
    <location>
        <begin position="127"/>
        <end position="156"/>
    </location>
</feature>
<dbReference type="eggNOG" id="ENOG502Z9W3">
    <property type="taxonomic scope" value="Bacteria"/>
</dbReference>
<proteinExistence type="predicted"/>
<feature type="transmembrane region" description="Helical" evidence="1">
    <location>
        <begin position="242"/>
        <end position="263"/>
    </location>
</feature>
<keyword evidence="3" id="KW-1185">Reference proteome</keyword>
<keyword evidence="1" id="KW-0472">Membrane</keyword>
<organism evidence="2 3">
    <name type="scientific">Shuttleworthella satelles DSM 14600</name>
    <dbReference type="NCBI Taxonomy" id="626523"/>
    <lineage>
        <taxon>Bacteria</taxon>
        <taxon>Bacillati</taxon>
        <taxon>Bacillota</taxon>
        <taxon>Clostridia</taxon>
        <taxon>Lachnospirales</taxon>
        <taxon>Lachnospiraceae</taxon>
        <taxon>Shuttleworthella</taxon>
    </lineage>
</organism>
<reference evidence="2" key="1">
    <citation type="submission" date="2009-04" db="EMBL/GenBank/DDBJ databases">
        <authorList>
            <person name="Weinstock G."/>
            <person name="Sodergren E."/>
            <person name="Clifton S."/>
            <person name="Fulton L."/>
            <person name="Fulton B."/>
            <person name="Courtney L."/>
            <person name="Fronick C."/>
            <person name="Harrison M."/>
            <person name="Strong C."/>
            <person name="Farmer C."/>
            <person name="Delahaunty K."/>
            <person name="Markovic C."/>
            <person name="Hall O."/>
            <person name="Minx P."/>
            <person name="Tomlinson C."/>
            <person name="Mitreva M."/>
            <person name="Nelson J."/>
            <person name="Hou S."/>
            <person name="Wollam A."/>
            <person name="Pepin K.H."/>
            <person name="Johnson M."/>
            <person name="Bhonagiri V."/>
            <person name="Nash W.E."/>
            <person name="Warren W."/>
            <person name="Chinwalla A."/>
            <person name="Mardis E.R."/>
            <person name="Wilson R.K."/>
        </authorList>
    </citation>
    <scope>NUCLEOTIDE SEQUENCE [LARGE SCALE GENOMIC DNA]</scope>
    <source>
        <strain evidence="2">DSM 14600</strain>
    </source>
</reference>
<sequence length="314" mass="35141">MNLLIQLESRINRLISRHEKGAVRAMRGACTLASLLVINGYFGYLPFFRSPLMIVGLTIFCAMIPLSASSLVIMGILLLELFALSTQVALVGLGLFLVAFFVTNFYGAKHLHNIVFLPLAYPLQIPYALPMISALTGGVQEVAGIICGGILSYYFLLVRRNSALLMEGGKAASLPGLLMSNMFSNNLFYFYMVALMLMFMVTYTVRERAVHQSWRLAAGSGIVTEFLVMMVGYLLTGNRGRILSLFIVNVILFALGVILSFFIKNLDYSRVENVSFEDDEYYYYVTAVPKIRLTEEEKHIKRITKEADRGEAEQ</sequence>